<comment type="caution">
    <text evidence="2">The sequence shown here is derived from an EMBL/GenBank/DDBJ whole genome shotgun (WGS) entry which is preliminary data.</text>
</comment>
<gene>
    <name evidence="2" type="ORF">QHF89_33270</name>
</gene>
<keyword evidence="3" id="KW-1185">Reference proteome</keyword>
<dbReference type="Proteomes" id="UP001160301">
    <property type="component" value="Unassembled WGS sequence"/>
</dbReference>
<sequence>MPPTPPKKLNESSRTRPPHPATLVQRKTPHPATVAQRTPRPAPSAPPPHPAMVQPKRPPATAQGKGWPAHAATVAQPMRLWEGIKSVATSILDDVLNPLELPQYTYCMCLVLNTTDESTLLDGFLYRSILSGMKGTWEKHHDPGTFHYLCPYDDEHKFTKSFGDALSIDVGPRPLIIVTGHCRPGSKSITSDGGGHKFDLQDVYNIVSPFLPDRIATVFHSQCSTGLPDGEKPSFQARFDKFLYEYMSAYRYYSIGTLSTSVPFLGKLHAAGLTFAYKGTPLSQAQYLDQLQAFAGT</sequence>
<evidence type="ECO:0000256" key="1">
    <source>
        <dbReference type="SAM" id="MobiDB-lite"/>
    </source>
</evidence>
<organism evidence="2 3">
    <name type="scientific">Polyangium sorediatum</name>
    <dbReference type="NCBI Taxonomy" id="889274"/>
    <lineage>
        <taxon>Bacteria</taxon>
        <taxon>Pseudomonadati</taxon>
        <taxon>Myxococcota</taxon>
        <taxon>Polyangia</taxon>
        <taxon>Polyangiales</taxon>
        <taxon>Polyangiaceae</taxon>
        <taxon>Polyangium</taxon>
    </lineage>
</organism>
<proteinExistence type="predicted"/>
<dbReference type="RefSeq" id="WP_136970511.1">
    <property type="nucleotide sequence ID" value="NZ_JARZHI010000042.1"/>
</dbReference>
<evidence type="ECO:0008006" key="4">
    <source>
        <dbReference type="Google" id="ProtNLM"/>
    </source>
</evidence>
<protein>
    <recommendedName>
        <fullName evidence="4">CHAT domain-containing protein</fullName>
    </recommendedName>
</protein>
<dbReference type="EMBL" id="JARZHI010000042">
    <property type="protein sequence ID" value="MDI1434418.1"/>
    <property type="molecule type" value="Genomic_DNA"/>
</dbReference>
<reference evidence="2 3" key="1">
    <citation type="submission" date="2023-04" db="EMBL/GenBank/DDBJ databases">
        <title>The genome sequence of Polyangium sorediatum DSM14670.</title>
        <authorList>
            <person name="Zhang X."/>
        </authorList>
    </citation>
    <scope>NUCLEOTIDE SEQUENCE [LARGE SCALE GENOMIC DNA]</scope>
    <source>
        <strain evidence="2 3">DSM 14670</strain>
    </source>
</reference>
<evidence type="ECO:0000313" key="3">
    <source>
        <dbReference type="Proteomes" id="UP001160301"/>
    </source>
</evidence>
<accession>A0ABT6P1H4</accession>
<feature type="compositionally biased region" description="Pro residues" evidence="1">
    <location>
        <begin position="40"/>
        <end position="50"/>
    </location>
</feature>
<feature type="region of interest" description="Disordered" evidence="1">
    <location>
        <begin position="1"/>
        <end position="69"/>
    </location>
</feature>
<name>A0ABT6P1H4_9BACT</name>
<evidence type="ECO:0000313" key="2">
    <source>
        <dbReference type="EMBL" id="MDI1434418.1"/>
    </source>
</evidence>